<evidence type="ECO:0000256" key="1">
    <source>
        <dbReference type="ARBA" id="ARBA00004651"/>
    </source>
</evidence>
<dbReference type="PANTHER" id="PTHR43302">
    <property type="entry name" value="TRANSPORTER ARSB-RELATED"/>
    <property type="match status" value="1"/>
</dbReference>
<comment type="caution">
    <text evidence="10">The sequence shown here is derived from an EMBL/GenBank/DDBJ whole genome shotgun (WGS) entry which is preliminary data.</text>
</comment>
<feature type="domain" description="Citrate transporter-like" evidence="9">
    <location>
        <begin position="37"/>
        <end position="515"/>
    </location>
</feature>
<keyword evidence="3" id="KW-1003">Cell membrane</keyword>
<evidence type="ECO:0000256" key="3">
    <source>
        <dbReference type="ARBA" id="ARBA00022475"/>
    </source>
</evidence>
<name>A0AA39AF34_VITRO</name>
<sequence length="569" mass="61286">METGTLEVAEMALAPTEKVVLGSIAFAIFWVLAVFPAVPFLPIGRTAGSLLGAMLMVIFRVITPDQAYAAIDLSILGLLFGTMVVSVYLEQADMFKYLGVLLSWKSKGAKDLLCRICVVSAISSALFTNDTSCVVLTEFVLKIARQNNVPPHPFLLALASSANIGSSATPIGNPQNLVIAIQSSLSFGEFLLGLLPAMLVGVFVNALILLCMYWRLLSVEKDEEHALDEVISEEDAASHRFSPAAMSHPTASNSQELNPVLEPMNSWSSPSSNGSTIHTETLRNRVSSKQSNLQGTLSGGIELTGNSRAPKEGVGGDDFPQPREEDFHSRRLAKSALNGSDEMVNVDEGDTVPVQPLEENESSAKQWKRLLWKTCVYLVTIGMLIALLVGLNMSWTALTAALALVVLDFKDAQPCLQKVSYSLLIFFCGMFITVDGFNRTGIPSTLWNLTEPHARINHVGGIVVLTLVILVLSNVASNVPTVLLLGARVAASAAMISQGQEKRAWLILAWVSTVAGNLSLLGSAANLIVCEQARRARFFGYTLSFWSHLKFGVPSTLIVTAIGLLLIRG</sequence>
<accession>A0AA39AF34</accession>
<keyword evidence="6 8" id="KW-0472">Membrane</keyword>
<evidence type="ECO:0000256" key="5">
    <source>
        <dbReference type="ARBA" id="ARBA00022989"/>
    </source>
</evidence>
<evidence type="ECO:0000313" key="10">
    <source>
        <dbReference type="EMBL" id="KAJ9706455.1"/>
    </source>
</evidence>
<feature type="transmembrane region" description="Helical" evidence="8">
    <location>
        <begin position="504"/>
        <end position="529"/>
    </location>
</feature>
<feature type="transmembrane region" description="Helical" evidence="8">
    <location>
        <begin position="375"/>
        <end position="407"/>
    </location>
</feature>
<keyword evidence="4 8" id="KW-0812">Transmembrane</keyword>
<evidence type="ECO:0000256" key="2">
    <source>
        <dbReference type="ARBA" id="ARBA00022448"/>
    </source>
</evidence>
<dbReference type="AlphaFoldDB" id="A0AA39AF34"/>
<evidence type="ECO:0000256" key="4">
    <source>
        <dbReference type="ARBA" id="ARBA00022692"/>
    </source>
</evidence>
<proteinExistence type="predicted"/>
<feature type="region of interest" description="Disordered" evidence="7">
    <location>
        <begin position="240"/>
        <end position="323"/>
    </location>
</feature>
<feature type="compositionally biased region" description="Polar residues" evidence="7">
    <location>
        <begin position="276"/>
        <end position="296"/>
    </location>
</feature>
<dbReference type="GO" id="GO:0005886">
    <property type="term" value="C:plasma membrane"/>
    <property type="evidence" value="ECO:0007669"/>
    <property type="project" value="UniProtKB-SubCell"/>
</dbReference>
<gene>
    <name evidence="10" type="ORF">PVL29_001789</name>
</gene>
<feature type="transmembrane region" description="Helical" evidence="8">
    <location>
        <begin position="43"/>
        <end position="62"/>
    </location>
</feature>
<evidence type="ECO:0000259" key="9">
    <source>
        <dbReference type="Pfam" id="PF03600"/>
    </source>
</evidence>
<keyword evidence="2" id="KW-0813">Transport</keyword>
<dbReference type="Proteomes" id="UP001168098">
    <property type="component" value="Unassembled WGS sequence"/>
</dbReference>
<feature type="transmembrane region" description="Helical" evidence="8">
    <location>
        <begin position="458"/>
        <end position="475"/>
    </location>
</feature>
<dbReference type="GO" id="GO:0055085">
    <property type="term" value="P:transmembrane transport"/>
    <property type="evidence" value="ECO:0007669"/>
    <property type="project" value="InterPro"/>
</dbReference>
<dbReference type="CDD" id="cd01117">
    <property type="entry name" value="YbiR_permease"/>
    <property type="match status" value="1"/>
</dbReference>
<dbReference type="PANTHER" id="PTHR43302:SF15">
    <property type="entry name" value="SILICON EFFLUX TRANSPORTER LSI2"/>
    <property type="match status" value="1"/>
</dbReference>
<dbReference type="EMBL" id="JARBHA010000002">
    <property type="protein sequence ID" value="KAJ9706455.1"/>
    <property type="molecule type" value="Genomic_DNA"/>
</dbReference>
<evidence type="ECO:0000313" key="11">
    <source>
        <dbReference type="Proteomes" id="UP001168098"/>
    </source>
</evidence>
<keyword evidence="5 8" id="KW-1133">Transmembrane helix</keyword>
<feature type="transmembrane region" description="Helical" evidence="8">
    <location>
        <begin position="19"/>
        <end position="37"/>
    </location>
</feature>
<keyword evidence="11" id="KW-1185">Reference proteome</keyword>
<dbReference type="Pfam" id="PF03600">
    <property type="entry name" value="CitMHS"/>
    <property type="match status" value="1"/>
</dbReference>
<dbReference type="InterPro" id="IPR004680">
    <property type="entry name" value="Cit_transptr-like_dom"/>
</dbReference>
<protein>
    <recommendedName>
        <fullName evidence="9">Citrate transporter-like domain-containing protein</fullName>
    </recommendedName>
</protein>
<feature type="compositionally biased region" description="Low complexity" evidence="7">
    <location>
        <begin position="266"/>
        <end position="275"/>
    </location>
</feature>
<feature type="transmembrane region" description="Helical" evidence="8">
    <location>
        <begin position="69"/>
        <end position="89"/>
    </location>
</feature>
<feature type="transmembrane region" description="Helical" evidence="8">
    <location>
        <begin position="549"/>
        <end position="567"/>
    </location>
</feature>
<comment type="subcellular location">
    <subcellularLocation>
        <location evidence="1">Cell membrane</location>
        <topology evidence="1">Multi-pass membrane protein</topology>
    </subcellularLocation>
</comment>
<evidence type="ECO:0000256" key="7">
    <source>
        <dbReference type="SAM" id="MobiDB-lite"/>
    </source>
</evidence>
<feature type="transmembrane region" description="Helical" evidence="8">
    <location>
        <begin position="190"/>
        <end position="214"/>
    </location>
</feature>
<organism evidence="10 11">
    <name type="scientific">Vitis rotundifolia</name>
    <name type="common">Muscadine grape</name>
    <dbReference type="NCBI Taxonomy" id="103349"/>
    <lineage>
        <taxon>Eukaryota</taxon>
        <taxon>Viridiplantae</taxon>
        <taxon>Streptophyta</taxon>
        <taxon>Embryophyta</taxon>
        <taxon>Tracheophyta</taxon>
        <taxon>Spermatophyta</taxon>
        <taxon>Magnoliopsida</taxon>
        <taxon>eudicotyledons</taxon>
        <taxon>Gunneridae</taxon>
        <taxon>Pentapetalae</taxon>
        <taxon>rosids</taxon>
        <taxon>Vitales</taxon>
        <taxon>Vitaceae</taxon>
        <taxon>Viteae</taxon>
        <taxon>Vitis</taxon>
    </lineage>
</organism>
<evidence type="ECO:0000256" key="6">
    <source>
        <dbReference type="ARBA" id="ARBA00023136"/>
    </source>
</evidence>
<reference evidence="10 11" key="1">
    <citation type="journal article" date="2023" name="BMC Biotechnol.">
        <title>Vitis rotundifolia cv Carlos genome sequencing.</title>
        <authorList>
            <person name="Huff M."/>
            <person name="Hulse-Kemp A."/>
            <person name="Scheffler B."/>
            <person name="Youngblood R."/>
            <person name="Simpson S."/>
            <person name="Babiker E."/>
            <person name="Staton M."/>
        </authorList>
    </citation>
    <scope>NUCLEOTIDE SEQUENCE [LARGE SCALE GENOMIC DNA]</scope>
    <source>
        <tissue evidence="10">Leaf</tissue>
    </source>
</reference>
<evidence type="ECO:0000256" key="8">
    <source>
        <dbReference type="SAM" id="Phobius"/>
    </source>
</evidence>